<accession>A0A0B6Y615</accession>
<gene>
    <name evidence="1" type="primary">ORF14364</name>
</gene>
<evidence type="ECO:0000313" key="1">
    <source>
        <dbReference type="EMBL" id="CEK51772.1"/>
    </source>
</evidence>
<organism evidence="1">
    <name type="scientific">Arion vulgaris</name>
    <dbReference type="NCBI Taxonomy" id="1028688"/>
    <lineage>
        <taxon>Eukaryota</taxon>
        <taxon>Metazoa</taxon>
        <taxon>Spiralia</taxon>
        <taxon>Lophotrochozoa</taxon>
        <taxon>Mollusca</taxon>
        <taxon>Gastropoda</taxon>
        <taxon>Heterobranchia</taxon>
        <taxon>Euthyneura</taxon>
        <taxon>Panpulmonata</taxon>
        <taxon>Eupulmonata</taxon>
        <taxon>Stylommatophora</taxon>
        <taxon>Helicina</taxon>
        <taxon>Arionoidea</taxon>
        <taxon>Arionidae</taxon>
        <taxon>Arion</taxon>
    </lineage>
</organism>
<proteinExistence type="predicted"/>
<reference evidence="1" key="1">
    <citation type="submission" date="2014-12" db="EMBL/GenBank/DDBJ databases">
        <title>Insight into the proteome of Arion vulgaris.</title>
        <authorList>
            <person name="Aradska J."/>
            <person name="Bulat T."/>
            <person name="Smidak R."/>
            <person name="Sarate P."/>
            <person name="Gangsoo J."/>
            <person name="Sialana F."/>
            <person name="Bilban M."/>
            <person name="Lubec G."/>
        </authorList>
    </citation>
    <scope>NUCLEOTIDE SEQUENCE</scope>
    <source>
        <tissue evidence="1">Skin</tissue>
    </source>
</reference>
<dbReference type="EMBL" id="HACG01004907">
    <property type="protein sequence ID" value="CEK51772.1"/>
    <property type="molecule type" value="Transcribed_RNA"/>
</dbReference>
<sequence>MKILEHIATTGDNNEERNRERETLLDILASRHRSQLTFNLIVSTHDTRL</sequence>
<dbReference type="AlphaFoldDB" id="A0A0B6Y615"/>
<name>A0A0B6Y615_9EUPU</name>
<protein>
    <submittedName>
        <fullName evidence="1">Uncharacterized protein</fullName>
    </submittedName>
</protein>